<dbReference type="GeneTree" id="ENSGT00950000183145"/>
<evidence type="ECO:0000256" key="2">
    <source>
        <dbReference type="ARBA" id="ARBA00022525"/>
    </source>
</evidence>
<dbReference type="InterPro" id="IPR036772">
    <property type="entry name" value="SRCR-like_dom_sf"/>
</dbReference>
<organism evidence="10 11">
    <name type="scientific">Sparus aurata</name>
    <name type="common">Gilthead sea bream</name>
    <dbReference type="NCBI Taxonomy" id="8175"/>
    <lineage>
        <taxon>Eukaryota</taxon>
        <taxon>Metazoa</taxon>
        <taxon>Chordata</taxon>
        <taxon>Craniata</taxon>
        <taxon>Vertebrata</taxon>
        <taxon>Euteleostomi</taxon>
        <taxon>Actinopterygii</taxon>
        <taxon>Neopterygii</taxon>
        <taxon>Teleostei</taxon>
        <taxon>Neoteleostei</taxon>
        <taxon>Acanthomorphata</taxon>
        <taxon>Eupercaria</taxon>
        <taxon>Spariformes</taxon>
        <taxon>Sparidae</taxon>
        <taxon>Sparus</taxon>
    </lineage>
</organism>
<feature type="disulfide bond" evidence="7">
    <location>
        <begin position="177"/>
        <end position="238"/>
    </location>
</feature>
<keyword evidence="2" id="KW-0964">Secreted</keyword>
<dbReference type="PROSITE" id="PS50287">
    <property type="entry name" value="SRCR_2"/>
    <property type="match status" value="3"/>
</dbReference>
<evidence type="ECO:0000313" key="10">
    <source>
        <dbReference type="Ensembl" id="ENSSAUP00010029446.1"/>
    </source>
</evidence>
<evidence type="ECO:0000256" key="5">
    <source>
        <dbReference type="ARBA" id="ARBA00023157"/>
    </source>
</evidence>
<keyword evidence="11" id="KW-1185">Reference proteome</keyword>
<proteinExistence type="predicted"/>
<keyword evidence="6" id="KW-0325">Glycoprotein</keyword>
<dbReference type="PANTHER" id="PTHR19331">
    <property type="entry name" value="SCAVENGER RECEPTOR DOMAIN-CONTAINING"/>
    <property type="match status" value="1"/>
</dbReference>
<dbReference type="Pfam" id="PF00530">
    <property type="entry name" value="SRCR"/>
    <property type="match status" value="3"/>
</dbReference>
<dbReference type="Gene3D" id="3.10.250.10">
    <property type="entry name" value="SRCR-like domain"/>
    <property type="match status" value="3"/>
</dbReference>
<feature type="domain" description="SRCR" evidence="9">
    <location>
        <begin position="242"/>
        <end position="342"/>
    </location>
</feature>
<dbReference type="GO" id="GO:0016020">
    <property type="term" value="C:membrane"/>
    <property type="evidence" value="ECO:0007669"/>
    <property type="project" value="InterPro"/>
</dbReference>
<evidence type="ECO:0000313" key="11">
    <source>
        <dbReference type="Proteomes" id="UP000472265"/>
    </source>
</evidence>
<sequence>MAPVRLSFAFGLTSFLSSYAARLRLASGSSQCSGRVEIFYKGQWGTVCDDEWEMADADVVCRQLGCGHAISAPTSAHFGSGTGPIWLDNVECTGQESALSHCDHNRFGENNCGHGEDAGVVCSGNTSIRLINGTESLDVRLVNGMDDCSGRVEVRHDDVWQTVCDTDWTLSKAQVVCDQLECGTALTAPGAAHFGQGSGSVVEASESCFGNTTFLQQCSANGFQSSRCGHDHDTGVQCAARLRLASGSSQCSGRVEIFYKGQWGTVCDDEWEMADADVVCRQVGCGHAVSALTNAHFGSGTGPIWLDDVECTGQESALSHCDHNRFGENNCGHGEDAGVTCIQFNV</sequence>
<reference evidence="10" key="3">
    <citation type="submission" date="2025-09" db="UniProtKB">
        <authorList>
            <consortium name="Ensembl"/>
        </authorList>
    </citation>
    <scope>IDENTIFICATION</scope>
</reference>
<comment type="subcellular location">
    <subcellularLocation>
        <location evidence="1">Secreted</location>
    </subcellularLocation>
</comment>
<dbReference type="AlphaFoldDB" id="A0A671VYD9"/>
<dbReference type="PANTHER" id="PTHR19331:SF22">
    <property type="entry name" value="DELETED IN MALIGNANT BRAIN TUMORS 1 PROTEIN"/>
    <property type="match status" value="1"/>
</dbReference>
<feature type="signal peptide" evidence="8">
    <location>
        <begin position="1"/>
        <end position="20"/>
    </location>
</feature>
<dbReference type="Proteomes" id="UP000472265">
    <property type="component" value="Chromosome 22"/>
</dbReference>
<feature type="domain" description="SRCR" evidence="9">
    <location>
        <begin position="23"/>
        <end position="123"/>
    </location>
</feature>
<evidence type="ECO:0000256" key="6">
    <source>
        <dbReference type="ARBA" id="ARBA00023180"/>
    </source>
</evidence>
<keyword evidence="5 7" id="KW-1015">Disulfide bond</keyword>
<keyword evidence="4" id="KW-0677">Repeat</keyword>
<evidence type="ECO:0000256" key="4">
    <source>
        <dbReference type="ARBA" id="ARBA00022737"/>
    </source>
</evidence>
<dbReference type="FunFam" id="3.10.250.10:FF:000006">
    <property type="entry name" value="neurotrypsin isoform X2"/>
    <property type="match status" value="2"/>
</dbReference>
<name>A0A671VYD9_SPAAU</name>
<dbReference type="FunFam" id="3.10.250.10:FF:000031">
    <property type="entry name" value="RIKEN cDNA 5830411N06, isoform CRA_a"/>
    <property type="match status" value="1"/>
</dbReference>
<feature type="disulfide bond" evidence="7">
    <location>
        <begin position="48"/>
        <end position="112"/>
    </location>
</feature>
<feature type="disulfide bond" evidence="7">
    <location>
        <begin position="164"/>
        <end position="228"/>
    </location>
</feature>
<dbReference type="SUPFAM" id="SSF56487">
    <property type="entry name" value="SRCR-like"/>
    <property type="match status" value="3"/>
</dbReference>
<reference evidence="10" key="1">
    <citation type="submission" date="2021-04" db="EMBL/GenBank/DDBJ databases">
        <authorList>
            <consortium name="Wellcome Sanger Institute Data Sharing"/>
        </authorList>
    </citation>
    <scope>NUCLEOTIDE SEQUENCE [LARGE SCALE GENOMIC DNA]</scope>
</reference>
<feature type="chain" id="PRO_5025523407" description="SRCR domain-containing protein" evidence="8">
    <location>
        <begin position="21"/>
        <end position="346"/>
    </location>
</feature>
<evidence type="ECO:0000256" key="1">
    <source>
        <dbReference type="ARBA" id="ARBA00004613"/>
    </source>
</evidence>
<dbReference type="InterPro" id="IPR001190">
    <property type="entry name" value="SRCR"/>
</dbReference>
<feature type="disulfide bond" evidence="7">
    <location>
        <begin position="61"/>
        <end position="122"/>
    </location>
</feature>
<evidence type="ECO:0000256" key="3">
    <source>
        <dbReference type="ARBA" id="ARBA00022729"/>
    </source>
</evidence>
<evidence type="ECO:0000256" key="7">
    <source>
        <dbReference type="PROSITE-ProRule" id="PRU00196"/>
    </source>
</evidence>
<evidence type="ECO:0000256" key="8">
    <source>
        <dbReference type="SAM" id="SignalP"/>
    </source>
</evidence>
<dbReference type="PROSITE" id="PS00420">
    <property type="entry name" value="SRCR_1"/>
    <property type="match status" value="2"/>
</dbReference>
<accession>A0A671VYD9</accession>
<protein>
    <recommendedName>
        <fullName evidence="9">SRCR domain-containing protein</fullName>
    </recommendedName>
</protein>
<reference evidence="10" key="2">
    <citation type="submission" date="2025-08" db="UniProtKB">
        <authorList>
            <consortium name="Ensembl"/>
        </authorList>
    </citation>
    <scope>IDENTIFICATION</scope>
</reference>
<feature type="disulfide bond" evidence="7">
    <location>
        <begin position="208"/>
        <end position="218"/>
    </location>
</feature>
<dbReference type="Ensembl" id="ENSSAUT00010031047.1">
    <property type="protein sequence ID" value="ENSSAUP00010029446.1"/>
    <property type="gene ID" value="ENSSAUG00010012647.1"/>
</dbReference>
<keyword evidence="3 8" id="KW-0732">Signal</keyword>
<feature type="disulfide bond" evidence="7">
    <location>
        <begin position="280"/>
        <end position="341"/>
    </location>
</feature>
<feature type="disulfide bond" evidence="7">
    <location>
        <begin position="92"/>
        <end position="102"/>
    </location>
</feature>
<dbReference type="PRINTS" id="PR00258">
    <property type="entry name" value="SPERACTRCPTR"/>
</dbReference>
<dbReference type="SMART" id="SM00202">
    <property type="entry name" value="SR"/>
    <property type="match status" value="3"/>
</dbReference>
<feature type="domain" description="SRCR" evidence="9">
    <location>
        <begin position="139"/>
        <end position="239"/>
    </location>
</feature>
<feature type="disulfide bond" evidence="7">
    <location>
        <begin position="267"/>
        <end position="331"/>
    </location>
</feature>
<feature type="disulfide bond" evidence="7">
    <location>
        <begin position="311"/>
        <end position="321"/>
    </location>
</feature>
<evidence type="ECO:0000259" key="9">
    <source>
        <dbReference type="PROSITE" id="PS50287"/>
    </source>
</evidence>